<gene>
    <name evidence="2" type="ORF">LTR36_004460</name>
</gene>
<feature type="region of interest" description="Disordered" evidence="1">
    <location>
        <begin position="542"/>
        <end position="572"/>
    </location>
</feature>
<feature type="compositionally biased region" description="Polar residues" evidence="1">
    <location>
        <begin position="801"/>
        <end position="819"/>
    </location>
</feature>
<feature type="compositionally biased region" description="Basic and acidic residues" evidence="1">
    <location>
        <begin position="124"/>
        <end position="133"/>
    </location>
</feature>
<evidence type="ECO:0000256" key="1">
    <source>
        <dbReference type="SAM" id="MobiDB-lite"/>
    </source>
</evidence>
<proteinExistence type="predicted"/>
<evidence type="ECO:0000313" key="3">
    <source>
        <dbReference type="Proteomes" id="UP001324427"/>
    </source>
</evidence>
<feature type="region of interest" description="Disordered" evidence="1">
    <location>
        <begin position="86"/>
        <end position="133"/>
    </location>
</feature>
<accession>A0AAV9JGQ0</accession>
<comment type="caution">
    <text evidence="2">The sequence shown here is derived from an EMBL/GenBank/DDBJ whole genome shotgun (WGS) entry which is preliminary data.</text>
</comment>
<keyword evidence="3" id="KW-1185">Reference proteome</keyword>
<dbReference type="EMBL" id="JAVFHQ010000026">
    <property type="protein sequence ID" value="KAK4544250.1"/>
    <property type="molecule type" value="Genomic_DNA"/>
</dbReference>
<dbReference type="AlphaFoldDB" id="A0AAV9JGQ0"/>
<protein>
    <submittedName>
        <fullName evidence="2">Uncharacterized protein</fullName>
    </submittedName>
</protein>
<sequence>MVRFQGHQDDNKIDLGPVARLDAATRPDQTISIVVSASDVLGIVKALYPQRRPASFSSAAETVHSGIRSSASSISGFSLFQHSGSLDMPTRLPPQLPQDEASAPVQSEPDGSNFTGPERVQPPEWHKRSAESEVDPKQLWQVCATIEDTLNSDTLQVNQWASMMVVPGERSLLSFGDHLHKLLGGIDDQLSEHEMPAPVSLAVLEQILPDWPESEGPEEVIPPLGLLGRLMQALEIRVKVSQEGSDFIGAHHWFKELQCLRSLPSRDPQLDSLHAALDAMRRRAQQSLECDERIGAACEGWFRLLTPALERRHRDVSTVAEDLERMRDKMWFVADVRTSAAYDEARSVAGALRIMGKPKRPSRARMAPPLRHWSGSKFSNTSLHLKTEAQTLELLSALPDQGGPNKLSDDQARGTLLWMERNGIENLCRGEERLHRLCMEVRKCVEQLVSAESALIYNNPLFARRNPSLQTAGRPASLASLSALQSTAGRLSHLTLQTSVAPSIDGLSSASHALSSASSRDYLESCSPTLTHRSSALFWSPAMTEEQSPSSATSTGSYHTQTASGSRPGTQKLLIKEPGSSWLEQLKRSLTSLLLSDLTSTLFNDGSETDRALWTGIGGELVHKHLCSRYSAAGSTGITGGAVTGVSSLDSVNGFDYDQAFQRTLRSFSASSDPSMKLSLLYDIDRLMYLQAKEKPKSRLASTQNFPLVEISSNPLRHHARFPRAEDNVSGFCRLFSNADLRPRAIFRDLQYIAALVPAAVLESTPQGKAFWNAAIATSQMKQDARNIMVETADSIIAYHSNNRGHGRTSSTAQQQRDSATFAAPSRTSSAEDIARYSMADAAYLLQVTAKEGDPVAQRELATLYLTHPELMDHIIAPFARPRDVFKEELESKWRKNQDPNRCDPATMCVAHHWMSLSSKGGDALAKEYLRQREEMERLP</sequence>
<feature type="region of interest" description="Disordered" evidence="1">
    <location>
        <begin position="801"/>
        <end position="827"/>
    </location>
</feature>
<reference evidence="2 3" key="1">
    <citation type="submission" date="2021-11" db="EMBL/GenBank/DDBJ databases">
        <title>Black yeast isolated from Biological Soil Crust.</title>
        <authorList>
            <person name="Kurbessoian T."/>
        </authorList>
    </citation>
    <scope>NUCLEOTIDE SEQUENCE [LARGE SCALE GENOMIC DNA]</scope>
    <source>
        <strain evidence="2 3">CCFEE 5522</strain>
    </source>
</reference>
<dbReference type="PANTHER" id="PTHR42064:SF1">
    <property type="entry name" value="YALI0F28677P"/>
    <property type="match status" value="1"/>
</dbReference>
<dbReference type="Proteomes" id="UP001324427">
    <property type="component" value="Unassembled WGS sequence"/>
</dbReference>
<dbReference type="PANTHER" id="PTHR42064">
    <property type="entry name" value="YALI0F28677P"/>
    <property type="match status" value="1"/>
</dbReference>
<organism evidence="2 3">
    <name type="scientific">Oleoguttula mirabilis</name>
    <dbReference type="NCBI Taxonomy" id="1507867"/>
    <lineage>
        <taxon>Eukaryota</taxon>
        <taxon>Fungi</taxon>
        <taxon>Dikarya</taxon>
        <taxon>Ascomycota</taxon>
        <taxon>Pezizomycotina</taxon>
        <taxon>Dothideomycetes</taxon>
        <taxon>Dothideomycetidae</taxon>
        <taxon>Mycosphaerellales</taxon>
        <taxon>Teratosphaeriaceae</taxon>
        <taxon>Oleoguttula</taxon>
    </lineage>
</organism>
<feature type="compositionally biased region" description="Polar residues" evidence="1">
    <location>
        <begin position="545"/>
        <end position="569"/>
    </location>
</feature>
<evidence type="ECO:0000313" key="2">
    <source>
        <dbReference type="EMBL" id="KAK4544250.1"/>
    </source>
</evidence>
<name>A0AAV9JGQ0_9PEZI</name>